<evidence type="ECO:0000313" key="2">
    <source>
        <dbReference type="EMBL" id="ABN08510.1"/>
    </source>
</evidence>
<protein>
    <recommendedName>
        <fullName evidence="3">Transmembrane protein</fullName>
    </recommendedName>
</protein>
<sequence length="56" mass="6211">MVTLFAVEGAALLSLRITFSFDVTSLKTCDTVYISGLVFLLLLHTQFVIIFINSDI</sequence>
<gene>
    <name evidence="2" type="ORF">MtrDRAFT_AC157473g28v2</name>
</gene>
<evidence type="ECO:0000256" key="1">
    <source>
        <dbReference type="SAM" id="Phobius"/>
    </source>
</evidence>
<keyword evidence="1" id="KW-1133">Transmembrane helix</keyword>
<reference evidence="2" key="1">
    <citation type="submission" date="2005-02" db="EMBL/GenBank/DDBJ databases">
        <authorList>
            <person name="Town C.D."/>
        </authorList>
    </citation>
    <scope>NUCLEOTIDE SEQUENCE</scope>
</reference>
<keyword evidence="1" id="KW-0472">Membrane</keyword>
<evidence type="ECO:0008006" key="3">
    <source>
        <dbReference type="Google" id="ProtNLM"/>
    </source>
</evidence>
<feature type="transmembrane region" description="Helical" evidence="1">
    <location>
        <begin position="30"/>
        <end position="52"/>
    </location>
</feature>
<dbReference type="EMBL" id="AC157473">
    <property type="protein sequence ID" value="ABN08510.1"/>
    <property type="molecule type" value="Genomic_DNA"/>
</dbReference>
<accession>A2Q4G0</accession>
<proteinExistence type="predicted"/>
<keyword evidence="1" id="KW-0812">Transmembrane</keyword>
<organism evidence="2">
    <name type="scientific">Medicago truncatula</name>
    <name type="common">Barrel medic</name>
    <name type="synonym">Medicago tribuloides</name>
    <dbReference type="NCBI Taxonomy" id="3880"/>
    <lineage>
        <taxon>Eukaryota</taxon>
        <taxon>Viridiplantae</taxon>
        <taxon>Streptophyta</taxon>
        <taxon>Embryophyta</taxon>
        <taxon>Tracheophyta</taxon>
        <taxon>Spermatophyta</taxon>
        <taxon>Magnoliopsida</taxon>
        <taxon>eudicotyledons</taxon>
        <taxon>Gunneridae</taxon>
        <taxon>Pentapetalae</taxon>
        <taxon>rosids</taxon>
        <taxon>fabids</taxon>
        <taxon>Fabales</taxon>
        <taxon>Fabaceae</taxon>
        <taxon>Papilionoideae</taxon>
        <taxon>50 kb inversion clade</taxon>
        <taxon>NPAAA clade</taxon>
        <taxon>Hologalegina</taxon>
        <taxon>IRL clade</taxon>
        <taxon>Trifolieae</taxon>
        <taxon>Medicago</taxon>
    </lineage>
</organism>
<dbReference type="AlphaFoldDB" id="A2Q4G0"/>
<reference evidence="2" key="2">
    <citation type="submission" date="2007-03" db="EMBL/GenBank/DDBJ databases">
        <authorList>
            <consortium name="The International Medicago Genome Annotation Group"/>
        </authorList>
    </citation>
    <scope>NUCLEOTIDE SEQUENCE</scope>
</reference>
<name>A2Q4G0_MEDTR</name>